<keyword evidence="1" id="KW-0175">Coiled coil</keyword>
<name>A0A398CHZ8_9BACL</name>
<dbReference type="OrthoDB" id="3540923at2"/>
<reference evidence="2 3" key="1">
    <citation type="submission" date="2018-09" db="EMBL/GenBank/DDBJ databases">
        <title>Cohnella cavernae sp. nov., isolated from a karst cave.</title>
        <authorList>
            <person name="Zhu H."/>
        </authorList>
    </citation>
    <scope>NUCLEOTIDE SEQUENCE [LARGE SCALE GENOMIC DNA]</scope>
    <source>
        <strain evidence="2 3">K2E09-144</strain>
    </source>
</reference>
<dbReference type="Proteomes" id="UP000266340">
    <property type="component" value="Unassembled WGS sequence"/>
</dbReference>
<feature type="coiled-coil region" evidence="1">
    <location>
        <begin position="72"/>
        <end position="120"/>
    </location>
</feature>
<dbReference type="EMBL" id="QXJM01000048">
    <property type="protein sequence ID" value="RIE00769.1"/>
    <property type="molecule type" value="Genomic_DNA"/>
</dbReference>
<evidence type="ECO:0000313" key="3">
    <source>
        <dbReference type="Proteomes" id="UP000266340"/>
    </source>
</evidence>
<evidence type="ECO:0000256" key="1">
    <source>
        <dbReference type="SAM" id="Coils"/>
    </source>
</evidence>
<feature type="coiled-coil region" evidence="1">
    <location>
        <begin position="273"/>
        <end position="307"/>
    </location>
</feature>
<proteinExistence type="predicted"/>
<dbReference type="RefSeq" id="WP_119152163.1">
    <property type="nucleotide sequence ID" value="NZ_JBHSOV010000011.1"/>
</dbReference>
<accession>A0A398CHZ8</accession>
<keyword evidence="3" id="KW-1185">Reference proteome</keyword>
<dbReference type="AlphaFoldDB" id="A0A398CHZ8"/>
<gene>
    <name evidence="2" type="ORF">D3H35_26620</name>
</gene>
<sequence>MNSIETWNERLQAARRDMELGAKWNRRLENLNAEIARQQRAVDANLRRLAEEQEDVERLTSSSFSQFFLGLFGRLEEKLSKEEKEAAEAKLKYDASHEALQGMERERTELLRQLAEVGEAEADYRTLIAEKERWIQAHDTQTAESLERLSEKSGKMKAMLVELAEAVRAGSKVLGSLEGARKMLSSAKSWGTYDMVGGGVIASAVKHGKIDDARKYIHAAQNDLRIFRKELADLNWNLDSDTARMDGLLTFADFFFDGLLVDWMVQGKIKNSLESVDSQLGDVERLLDRLKQEERRLGAESVELEERHRETVENYVRGK</sequence>
<evidence type="ECO:0000313" key="2">
    <source>
        <dbReference type="EMBL" id="RIE00769.1"/>
    </source>
</evidence>
<protein>
    <submittedName>
        <fullName evidence="2">Uncharacterized protein</fullName>
    </submittedName>
</protein>
<organism evidence="2 3">
    <name type="scientific">Cohnella faecalis</name>
    <dbReference type="NCBI Taxonomy" id="2315694"/>
    <lineage>
        <taxon>Bacteria</taxon>
        <taxon>Bacillati</taxon>
        <taxon>Bacillota</taxon>
        <taxon>Bacilli</taxon>
        <taxon>Bacillales</taxon>
        <taxon>Paenibacillaceae</taxon>
        <taxon>Cohnella</taxon>
    </lineage>
</organism>
<feature type="coiled-coil region" evidence="1">
    <location>
        <begin position="21"/>
        <end position="48"/>
    </location>
</feature>
<comment type="caution">
    <text evidence="2">The sequence shown here is derived from an EMBL/GenBank/DDBJ whole genome shotgun (WGS) entry which is preliminary data.</text>
</comment>